<feature type="signal peptide" evidence="2">
    <location>
        <begin position="1"/>
        <end position="24"/>
    </location>
</feature>
<evidence type="ECO:0000256" key="2">
    <source>
        <dbReference type="SAM" id="SignalP"/>
    </source>
</evidence>
<dbReference type="Gramene" id="ERN14202">
    <property type="protein sequence ID" value="ERN14202"/>
    <property type="gene ID" value="AMTR_s00033p00098490"/>
</dbReference>
<feature type="region of interest" description="Disordered" evidence="1">
    <location>
        <begin position="103"/>
        <end position="145"/>
    </location>
</feature>
<feature type="compositionally biased region" description="Gly residues" evidence="1">
    <location>
        <begin position="112"/>
        <end position="129"/>
    </location>
</feature>
<dbReference type="HOGENOM" id="CLU_1789441_0_0_1"/>
<feature type="chain" id="PRO_5004658776" description="Glycine-rich protein" evidence="2">
    <location>
        <begin position="25"/>
        <end position="145"/>
    </location>
</feature>
<keyword evidence="4" id="KW-1185">Reference proteome</keyword>
<dbReference type="EMBL" id="KI392557">
    <property type="protein sequence ID" value="ERN14202.1"/>
    <property type="molecule type" value="Genomic_DNA"/>
</dbReference>
<evidence type="ECO:0000313" key="4">
    <source>
        <dbReference type="Proteomes" id="UP000017836"/>
    </source>
</evidence>
<accession>U5CYI4</accession>
<organism evidence="3 4">
    <name type="scientific">Amborella trichopoda</name>
    <dbReference type="NCBI Taxonomy" id="13333"/>
    <lineage>
        <taxon>Eukaryota</taxon>
        <taxon>Viridiplantae</taxon>
        <taxon>Streptophyta</taxon>
        <taxon>Embryophyta</taxon>
        <taxon>Tracheophyta</taxon>
        <taxon>Spermatophyta</taxon>
        <taxon>Magnoliopsida</taxon>
        <taxon>Amborellales</taxon>
        <taxon>Amborellaceae</taxon>
        <taxon>Amborella</taxon>
    </lineage>
</organism>
<protein>
    <recommendedName>
        <fullName evidence="5">Glycine-rich protein</fullName>
    </recommendedName>
</protein>
<name>U5CYI4_AMBTC</name>
<feature type="region of interest" description="Disordered" evidence="1">
    <location>
        <begin position="59"/>
        <end position="79"/>
    </location>
</feature>
<dbReference type="Proteomes" id="UP000017836">
    <property type="component" value="Unassembled WGS sequence"/>
</dbReference>
<dbReference type="KEGG" id="atr:18442457"/>
<evidence type="ECO:0000313" key="3">
    <source>
        <dbReference type="EMBL" id="ERN14202.1"/>
    </source>
</evidence>
<gene>
    <name evidence="3" type="ORF">AMTR_s00033p00098490</name>
</gene>
<dbReference type="AlphaFoldDB" id="U5CYI4"/>
<evidence type="ECO:0000256" key="1">
    <source>
        <dbReference type="SAM" id="MobiDB-lite"/>
    </source>
</evidence>
<keyword evidence="2" id="KW-0732">Signal</keyword>
<reference evidence="4" key="1">
    <citation type="journal article" date="2013" name="Science">
        <title>The Amborella genome and the evolution of flowering plants.</title>
        <authorList>
            <consortium name="Amborella Genome Project"/>
        </authorList>
    </citation>
    <scope>NUCLEOTIDE SEQUENCE [LARGE SCALE GENOMIC DNA]</scope>
</reference>
<proteinExistence type="predicted"/>
<evidence type="ECO:0008006" key="5">
    <source>
        <dbReference type="Google" id="ProtNLM"/>
    </source>
</evidence>
<sequence>MGSNGIAIASAILLFSLCFQVKKADPNNLLQKNETTTEEEDQGFETEPDFDMKFLVLETSSQPDSKSPDSETGFGIGEGFPVVESTTKVGGVFGEEFVEGEGGQTIPRRFLKGGGHGGGRGGSGGGRGGGRGRERGAEVAEFFQL</sequence>